<dbReference type="Proteomes" id="UP000309061">
    <property type="component" value="Chromosome"/>
</dbReference>
<keyword evidence="2" id="KW-1185">Reference proteome</keyword>
<sequence length="252" mass="27845">MDERVVAEYKKRKQPINLAIVYVDPEAFVSSFLGWLEITHYVTALKAGEAAVSDDGAPPKLSPQELKGGVATKYARDAVFAFCMTAALSGDKPAVEKIETGLKESLGEDFPGSVALWPFRSTSDEPATLEDAVGQAGRKMLAGDPLPPPMRAKENWMTGLRFFEKARDSNFSSEIMFPLAKWHRERWNETAEKGVAFLHHIEDNVPILREALAETRNDPPFIANLLLKSAPGVDVELTDETAGFLRSLARRN</sequence>
<organism evidence="1 2">
    <name type="scientific">Methylocystis heyeri</name>
    <dbReference type="NCBI Taxonomy" id="391905"/>
    <lineage>
        <taxon>Bacteria</taxon>
        <taxon>Pseudomonadati</taxon>
        <taxon>Pseudomonadota</taxon>
        <taxon>Alphaproteobacteria</taxon>
        <taxon>Hyphomicrobiales</taxon>
        <taxon>Methylocystaceae</taxon>
        <taxon>Methylocystis</taxon>
    </lineage>
</organism>
<gene>
    <name evidence="1" type="ORF">H2LOC_011720</name>
</gene>
<dbReference type="OrthoDB" id="8438227at2"/>
<name>A0A6B8KH45_9HYPH</name>
<reference evidence="1 2" key="1">
    <citation type="submission" date="2019-11" db="EMBL/GenBank/DDBJ databases">
        <title>The genome sequence of Methylocystis heyeri.</title>
        <authorList>
            <person name="Oshkin I.Y."/>
            <person name="Miroshnikov K."/>
            <person name="Dedysh S.N."/>
        </authorList>
    </citation>
    <scope>NUCLEOTIDE SEQUENCE [LARGE SCALE GENOMIC DNA]</scope>
    <source>
        <strain evidence="1 2">H2</strain>
    </source>
</reference>
<evidence type="ECO:0000313" key="2">
    <source>
        <dbReference type="Proteomes" id="UP000309061"/>
    </source>
</evidence>
<dbReference type="EMBL" id="CP046052">
    <property type="protein sequence ID" value="QGM46311.1"/>
    <property type="molecule type" value="Genomic_DNA"/>
</dbReference>
<evidence type="ECO:0000313" key="1">
    <source>
        <dbReference type="EMBL" id="QGM46311.1"/>
    </source>
</evidence>
<accession>A0A6B8KH45</accession>
<proteinExistence type="predicted"/>
<protein>
    <submittedName>
        <fullName evidence="1">Uncharacterized protein</fullName>
    </submittedName>
</protein>
<dbReference type="RefSeq" id="WP_136496561.1">
    <property type="nucleotide sequence ID" value="NZ_CP046052.1"/>
</dbReference>
<dbReference type="KEGG" id="mhey:H2LOC_011720"/>
<dbReference type="AlphaFoldDB" id="A0A6B8KH45"/>